<dbReference type="GeneID" id="25334212"/>
<evidence type="ECO:0000313" key="3">
    <source>
        <dbReference type="Proteomes" id="UP000030763"/>
    </source>
</evidence>
<name>U6M542_EIMMA</name>
<evidence type="ECO:0000313" key="2">
    <source>
        <dbReference type="EMBL" id="CDJ58183.1"/>
    </source>
</evidence>
<sequence length="719" mass="75155">MITEVLSRPSGARAPPRNSQKIPPENVGEAASSNSSSSTLNISSNNKPRIKDHGRKRGTHSCCPSARNLWLLKPLLHRAQEVFTAVESELQQTLHEQHHHIAATAVRDLQAFADLLSSLVCSQEGPQELLQGGSSEGPLQPRSAATAPASGVDASFLAKLAATTETATTAAPPATACGSWVSPTVVCPGAQLRRPDGSPIQQHEQQHLQLHEHDQKQQEPKQQPHVDHLGNARVEKRRRAPSKQTQETADQPTAGVALAVLTPATAEPQQSRRRRDSPRDDGTVPAAAAAGAAAVEPPATAAAPAAGRMQRPTGATPHSTPPPSQAAAAPPPPPPPPPFAAVPPPPPPPPVACWAATGPPATTATAAVDSRQMNTVSVAVPGLSSEALAALSSLSEREREETVEILNALSLPPLLTPTQQRHADGPAGPHKGSDGLIAPADGDKGIGERATLNSRLQKRQQQETQSAVFNGSSKGGTPPAAGAPLASESAGASTGGLPGVISCVSRSTEACKIGGSSDAEEGEISDYGLDRPSVPPAALQNAAGDGTGDGVREEQHQEQQQARISRLPIAGEATYRRESGGCSNPADTGDCGGSFSAETVPSSPRTASQGVGTPDSSLLDALIAARPLSSEAVLCNLYSLKKCEASRPQQQLHRKQKRRTQEAQERHRQRWAQIQQRRAQAAARRQQVKGNEFGREEDGSSHCTGEKAARLPLTPLTHC</sequence>
<feature type="region of interest" description="Disordered" evidence="1">
    <location>
        <begin position="511"/>
        <end position="614"/>
    </location>
</feature>
<feature type="region of interest" description="Disordered" evidence="1">
    <location>
        <begin position="646"/>
        <end position="719"/>
    </location>
</feature>
<feature type="compositionally biased region" description="Pro residues" evidence="1">
    <location>
        <begin position="319"/>
        <end position="351"/>
    </location>
</feature>
<organism evidence="2 3">
    <name type="scientific">Eimeria maxima</name>
    <name type="common">Coccidian parasite</name>
    <dbReference type="NCBI Taxonomy" id="5804"/>
    <lineage>
        <taxon>Eukaryota</taxon>
        <taxon>Sar</taxon>
        <taxon>Alveolata</taxon>
        <taxon>Apicomplexa</taxon>
        <taxon>Conoidasida</taxon>
        <taxon>Coccidia</taxon>
        <taxon>Eucoccidiorida</taxon>
        <taxon>Eimeriorina</taxon>
        <taxon>Eimeriidae</taxon>
        <taxon>Eimeria</taxon>
    </lineage>
</organism>
<feature type="region of interest" description="Disordered" evidence="1">
    <location>
        <begin position="1"/>
        <end position="60"/>
    </location>
</feature>
<feature type="region of interest" description="Disordered" evidence="1">
    <location>
        <begin position="409"/>
        <end position="499"/>
    </location>
</feature>
<feature type="compositionally biased region" description="Low complexity" evidence="1">
    <location>
        <begin position="671"/>
        <end position="685"/>
    </location>
</feature>
<protein>
    <submittedName>
        <fullName evidence="2">Uncharacterized protein</fullName>
    </submittedName>
</protein>
<proteinExistence type="predicted"/>
<feature type="compositionally biased region" description="Basic and acidic residues" evidence="1">
    <location>
        <begin position="692"/>
        <end position="709"/>
    </location>
</feature>
<dbReference type="RefSeq" id="XP_013334829.1">
    <property type="nucleotide sequence ID" value="XM_013479375.1"/>
</dbReference>
<reference evidence="2" key="2">
    <citation type="submission" date="2013-10" db="EMBL/GenBank/DDBJ databases">
        <authorList>
            <person name="Aslett M."/>
        </authorList>
    </citation>
    <scope>NUCLEOTIDE SEQUENCE [LARGE SCALE GENOMIC DNA]</scope>
    <source>
        <strain evidence="2">Weybridge</strain>
    </source>
</reference>
<feature type="region of interest" description="Disordered" evidence="1">
    <location>
        <begin position="189"/>
        <end position="368"/>
    </location>
</feature>
<accession>U6M542</accession>
<feature type="compositionally biased region" description="Polar residues" evidence="1">
    <location>
        <begin position="596"/>
        <end position="614"/>
    </location>
</feature>
<feature type="compositionally biased region" description="Low complexity" evidence="1">
    <location>
        <begin position="32"/>
        <end position="46"/>
    </location>
</feature>
<dbReference type="Proteomes" id="UP000030763">
    <property type="component" value="Unassembled WGS sequence"/>
</dbReference>
<feature type="compositionally biased region" description="Basic and acidic residues" evidence="1">
    <location>
        <begin position="204"/>
        <end position="234"/>
    </location>
</feature>
<feature type="compositionally biased region" description="Polar residues" evidence="1">
    <location>
        <begin position="242"/>
        <end position="251"/>
    </location>
</feature>
<feature type="compositionally biased region" description="Basic residues" evidence="1">
    <location>
        <begin position="48"/>
        <end position="59"/>
    </location>
</feature>
<feature type="region of interest" description="Disordered" evidence="1">
    <location>
        <begin position="127"/>
        <end position="147"/>
    </location>
</feature>
<reference evidence="2" key="1">
    <citation type="submission" date="2013-10" db="EMBL/GenBank/DDBJ databases">
        <title>Genomic analysis of the causative agents of coccidiosis in chickens.</title>
        <authorList>
            <person name="Reid A.J."/>
            <person name="Blake D."/>
            <person name="Billington K."/>
            <person name="Browne H."/>
            <person name="Dunn M."/>
            <person name="Hung S."/>
            <person name="Kawahara F."/>
            <person name="Miranda-Saavedra D."/>
            <person name="Mourier T."/>
            <person name="Nagra H."/>
            <person name="Otto T.D."/>
            <person name="Rawlings N."/>
            <person name="Sanchez A."/>
            <person name="Sanders M."/>
            <person name="Subramaniam C."/>
            <person name="Tay Y."/>
            <person name="Dear P."/>
            <person name="Doerig C."/>
            <person name="Gruber A."/>
            <person name="Parkinson J."/>
            <person name="Shirley M."/>
            <person name="Wan K.L."/>
            <person name="Berriman M."/>
            <person name="Tomley F."/>
            <person name="Pain A."/>
        </authorList>
    </citation>
    <scope>NUCLEOTIDE SEQUENCE [LARGE SCALE GENOMIC DNA]</scope>
    <source>
        <strain evidence="2">Weybridge</strain>
    </source>
</reference>
<feature type="compositionally biased region" description="Low complexity" evidence="1">
    <location>
        <begin position="283"/>
        <end position="306"/>
    </location>
</feature>
<dbReference type="OrthoDB" id="346968at2759"/>
<evidence type="ECO:0000256" key="1">
    <source>
        <dbReference type="SAM" id="MobiDB-lite"/>
    </source>
</evidence>
<dbReference type="OMA" id="ERHRQRW"/>
<dbReference type="AlphaFoldDB" id="U6M542"/>
<feature type="compositionally biased region" description="Low complexity" evidence="1">
    <location>
        <begin position="411"/>
        <end position="420"/>
    </location>
</feature>
<dbReference type="VEuPathDB" id="ToxoDB:EMWEY_00002260"/>
<gene>
    <name evidence="2" type="ORF">EMWEY_00002260</name>
</gene>
<feature type="compositionally biased region" description="Low complexity" evidence="1">
    <location>
        <begin position="471"/>
        <end position="487"/>
    </location>
</feature>
<keyword evidence="3" id="KW-1185">Reference proteome</keyword>
<dbReference type="EMBL" id="HG719518">
    <property type="protein sequence ID" value="CDJ58183.1"/>
    <property type="molecule type" value="Genomic_DNA"/>
</dbReference>
<feature type="compositionally biased region" description="Low complexity" evidence="1">
    <location>
        <begin position="355"/>
        <end position="367"/>
    </location>
</feature>